<dbReference type="InterPro" id="IPR051916">
    <property type="entry name" value="GPI-anchor_lipid_remodeler"/>
</dbReference>
<comment type="caution">
    <text evidence="1">The sequence shown here is derived from an EMBL/GenBank/DDBJ whole genome shotgun (WGS) entry which is preliminary data.</text>
</comment>
<dbReference type="InterPro" id="IPR036691">
    <property type="entry name" value="Endo/exonu/phosph_ase_sf"/>
</dbReference>
<dbReference type="GO" id="GO:0006506">
    <property type="term" value="P:GPI anchor biosynthetic process"/>
    <property type="evidence" value="ECO:0007669"/>
    <property type="project" value="TreeGrafter"/>
</dbReference>
<dbReference type="SUPFAM" id="SSF56219">
    <property type="entry name" value="DNase I-like"/>
    <property type="match status" value="1"/>
</dbReference>
<dbReference type="Gene3D" id="3.60.10.10">
    <property type="entry name" value="Endonuclease/exonuclease/phosphatase"/>
    <property type="match status" value="1"/>
</dbReference>
<organism evidence="1 2">
    <name type="scientific">Giardia duodenalis assemblage B</name>
    <dbReference type="NCBI Taxonomy" id="1394984"/>
    <lineage>
        <taxon>Eukaryota</taxon>
        <taxon>Metamonada</taxon>
        <taxon>Diplomonadida</taxon>
        <taxon>Hexamitidae</taxon>
        <taxon>Giardiinae</taxon>
        <taxon>Giardia</taxon>
    </lineage>
</organism>
<dbReference type="VEuPathDB" id="GiardiaDB:QR46_3439"/>
<dbReference type="PANTHER" id="PTHR14859">
    <property type="entry name" value="CALCOFLUOR WHITE HYPERSENSITIVE PROTEIN PRECURSOR"/>
    <property type="match status" value="1"/>
</dbReference>
<dbReference type="Proteomes" id="UP000070089">
    <property type="component" value="Unassembled WGS sequence"/>
</dbReference>
<dbReference type="OrthoDB" id="10249403at2759"/>
<protein>
    <recommendedName>
        <fullName evidence="3">Endonuclease/exonuclease/phosphatase domain-containing protein</fullName>
    </recommendedName>
</protein>
<dbReference type="AlphaFoldDB" id="A0A132NR40"/>
<proteinExistence type="predicted"/>
<accession>A0A132NR40</accession>
<evidence type="ECO:0000313" key="2">
    <source>
        <dbReference type="Proteomes" id="UP000070089"/>
    </source>
</evidence>
<dbReference type="GO" id="GO:0005783">
    <property type="term" value="C:endoplasmic reticulum"/>
    <property type="evidence" value="ECO:0007669"/>
    <property type="project" value="TreeGrafter"/>
</dbReference>
<name>A0A132NR40_GIAIN</name>
<reference evidence="1 2" key="1">
    <citation type="journal article" date="2015" name="Mol. Biochem. Parasitol.">
        <title>Identification of polymorphic genes for use in assemblage B genotyping assays through comparative genomics of multiple assemblage B Giardia duodenalis isolates.</title>
        <authorList>
            <person name="Wielinga C."/>
            <person name="Thompson R.C."/>
            <person name="Monis P."/>
            <person name="Ryan U."/>
        </authorList>
    </citation>
    <scope>NUCLEOTIDE SEQUENCE [LARGE SCALE GENOMIC DNA]</scope>
    <source>
        <strain evidence="1 2">BAH15c1</strain>
    </source>
</reference>
<dbReference type="PANTHER" id="PTHR14859:SF1">
    <property type="entry name" value="PGAP2-INTERACTING PROTEIN"/>
    <property type="match status" value="1"/>
</dbReference>
<evidence type="ECO:0000313" key="1">
    <source>
        <dbReference type="EMBL" id="KWX12599.1"/>
    </source>
</evidence>
<dbReference type="EMBL" id="JXTI01000109">
    <property type="protein sequence ID" value="KWX12599.1"/>
    <property type="molecule type" value="Genomic_DNA"/>
</dbReference>
<dbReference type="GO" id="GO:0016020">
    <property type="term" value="C:membrane"/>
    <property type="evidence" value="ECO:0007669"/>
    <property type="project" value="GOC"/>
</dbReference>
<evidence type="ECO:0008006" key="3">
    <source>
        <dbReference type="Google" id="ProtNLM"/>
    </source>
</evidence>
<sequence length="376" mass="41837">MVFLVSDKHFKAMVKIASCNINYWHDAHGSYVGEQIVSFLSSTIASADVLCLQNVSYTQRYLSTIPRHYRDVKICCAHFSGVMAAKADCSSASEFISSLKQHLGLPLTAVISVYSEDRQLVIPGELSPEAQQAPVPEISSVLFITIMHPGSWAGVSSIHTSSALSTLIEELKMPHVFCFPVATNSTGSVLLSKFPVTNITIQNLFVTPNHLLSIPIVVLQTPDSVNFNLFIVSLSNEYTIRCLECNQLQLFLQTCKDLQPFPTFICGEFNAINRNEYTHAQWNHITKQHIASGRPFLDEPIYDDLLKEGFIDVLWGAPLQPKSGDIFIHSGKNRRTQYIFTSMRLHGCTCSALFSHDAPTKIDYIAADVQMSLRAC</sequence>
<gene>
    <name evidence="1" type="ORF">QR46_3439</name>
</gene>